<keyword evidence="1" id="KW-0472">Membrane</keyword>
<dbReference type="PANTHER" id="PTHR47380">
    <property type="entry name" value="OS02G0533000 PROTEIN"/>
    <property type="match status" value="1"/>
</dbReference>
<evidence type="ECO:0000313" key="2">
    <source>
        <dbReference type="EMBL" id="ATS17888.1"/>
    </source>
</evidence>
<protein>
    <submittedName>
        <fullName evidence="2">Uncharacterized protein</fullName>
    </submittedName>
</protein>
<dbReference type="EMBL" id="CP018092">
    <property type="protein sequence ID" value="ATS17888.1"/>
    <property type="molecule type" value="Genomic_DNA"/>
</dbReference>
<organism evidence="2 3">
    <name type="scientific">Parathermosynechococcus lividus PCC 6715</name>
    <dbReference type="NCBI Taxonomy" id="1917166"/>
    <lineage>
        <taxon>Bacteria</taxon>
        <taxon>Bacillati</taxon>
        <taxon>Cyanobacteriota</taxon>
        <taxon>Cyanophyceae</taxon>
        <taxon>Acaryochloridales</taxon>
        <taxon>Thermosynechococcaceae</taxon>
        <taxon>Parathermosynechococcus</taxon>
    </lineage>
</organism>
<proteinExistence type="predicted"/>
<evidence type="ECO:0000313" key="3">
    <source>
        <dbReference type="Proteomes" id="UP000231057"/>
    </source>
</evidence>
<keyword evidence="1" id="KW-0812">Transmembrane</keyword>
<gene>
    <name evidence="2" type="ORF">BRW62_03010</name>
</gene>
<dbReference type="InterPro" id="IPR044200">
    <property type="entry name" value="At5g03900-like"/>
</dbReference>
<feature type="transmembrane region" description="Helical" evidence="1">
    <location>
        <begin position="300"/>
        <end position="321"/>
    </location>
</feature>
<feature type="transmembrane region" description="Helical" evidence="1">
    <location>
        <begin position="88"/>
        <end position="121"/>
    </location>
</feature>
<sequence>MNVDRRLMRAVETLGYRVTAGDVAAAVGLPLQEAERGLLALAGEVGGTLQVAESGDIAYVLPPNFRSILQAKYWQLQLHALWQRVWGVLFYLIRISFGIFLVVSIVLIFLAIAIILIALATQGRNSDDSNGEGGSWGGGSIRWWVFPDFWFFFGDTSSRRRSPVSSSATRGRSRDDSEEMNFFEGVYSFLFGDGNPNADLEERRWQLIGQVIRQHQGAVIAEQIAPYLDLGDRPSDDESFMIPVLSHFNGRPEVTETGQIIYRFPDLQTTAGQRRRPQPSLPPILEEHLWRFSRAPAWQIMVAIGLGCVNLIGALMLWYLLGDGEIAQELGGLVAFVASIFWVLLGYGLGFLGIPLGRYYWLLWQNQRIRDRNARRYRYAAILANPSTEVQAKLRAAQAYAQERQVDEDNLAYRSDQDLLEQELAQSERIDRDWQRRLKSE</sequence>
<reference evidence="2 3" key="1">
    <citation type="submission" date="2016-11" db="EMBL/GenBank/DDBJ databases">
        <title>Complete genome sequence of thermophilic cyanobacteria strain Synechococcus sp. PCC6715.</title>
        <authorList>
            <person name="Tang J."/>
            <person name="Daroch M."/>
            <person name="Liang Y."/>
            <person name="Jiang D."/>
            <person name="Shah M."/>
        </authorList>
    </citation>
    <scope>NUCLEOTIDE SEQUENCE [LARGE SCALE GENOMIC DNA]</scope>
    <source>
        <strain evidence="2 3">PCC 6715</strain>
    </source>
</reference>
<reference evidence="3" key="2">
    <citation type="journal article" date="2022" name="Front. Microbiol.">
        <title>Comparative Genomic Analysis Revealed Distinct Molecular Components and Organization of CO2-Concentrating Mechanism in Thermophilic Cyanobacteria.</title>
        <authorList>
            <person name="Tang J."/>
            <person name="Zhou H."/>
            <person name="Yao D."/>
            <person name="Riaz S."/>
            <person name="You D."/>
            <person name="Klepacz-Smolka A."/>
            <person name="Daroch M."/>
        </authorList>
    </citation>
    <scope>NUCLEOTIDE SEQUENCE [LARGE SCALE GENOMIC DNA]</scope>
    <source>
        <strain evidence="3">PCC 6715</strain>
    </source>
</reference>
<evidence type="ECO:0000256" key="1">
    <source>
        <dbReference type="SAM" id="Phobius"/>
    </source>
</evidence>
<name>A0A2D2Q069_PARLV</name>
<dbReference type="OrthoDB" id="5501559at2"/>
<keyword evidence="1" id="KW-1133">Transmembrane helix</keyword>
<keyword evidence="3" id="KW-1185">Reference proteome</keyword>
<dbReference type="KEGG" id="slw:BRW62_03010"/>
<dbReference type="Proteomes" id="UP000231057">
    <property type="component" value="Chromosome"/>
</dbReference>
<accession>A0A2D2Q069</accession>
<dbReference type="AlphaFoldDB" id="A0A2D2Q069"/>
<dbReference type="PANTHER" id="PTHR47380:SF4">
    <property type="entry name" value="OS02G0533000 PROTEIN"/>
    <property type="match status" value="1"/>
</dbReference>
<feature type="transmembrane region" description="Helical" evidence="1">
    <location>
        <begin position="333"/>
        <end position="361"/>
    </location>
</feature>